<feature type="signal peptide" evidence="1">
    <location>
        <begin position="1"/>
        <end position="18"/>
    </location>
</feature>
<protein>
    <submittedName>
        <fullName evidence="2">DUF4440 domain-containing protein</fullName>
    </submittedName>
</protein>
<reference evidence="2 3" key="1">
    <citation type="submission" date="2023-09" db="EMBL/GenBank/DDBJ databases">
        <authorList>
            <person name="Rey-Velasco X."/>
        </authorList>
    </citation>
    <scope>NUCLEOTIDE SEQUENCE [LARGE SCALE GENOMIC DNA]</scope>
    <source>
        <strain evidence="2 3">W409</strain>
    </source>
</reference>
<evidence type="ECO:0000256" key="1">
    <source>
        <dbReference type="SAM" id="SignalP"/>
    </source>
</evidence>
<dbReference type="Proteomes" id="UP001249020">
    <property type="component" value="Unassembled WGS sequence"/>
</dbReference>
<dbReference type="SUPFAM" id="SSF54427">
    <property type="entry name" value="NTF2-like"/>
    <property type="match status" value="1"/>
</dbReference>
<name>A0AAW8R2I4_9ALTE</name>
<comment type="caution">
    <text evidence="2">The sequence shown here is derived from an EMBL/GenBank/DDBJ whole genome shotgun (WGS) entry which is preliminary data.</text>
</comment>
<dbReference type="InterPro" id="IPR032710">
    <property type="entry name" value="NTF2-like_dom_sf"/>
</dbReference>
<dbReference type="RefSeq" id="WP_311362410.1">
    <property type="nucleotide sequence ID" value="NZ_JAVRIE010000006.1"/>
</dbReference>
<gene>
    <name evidence="2" type="ORF">RM544_13905</name>
</gene>
<proteinExistence type="predicted"/>
<evidence type="ECO:0000313" key="3">
    <source>
        <dbReference type="Proteomes" id="UP001249020"/>
    </source>
</evidence>
<evidence type="ECO:0000313" key="2">
    <source>
        <dbReference type="EMBL" id="MDT0583638.1"/>
    </source>
</evidence>
<keyword evidence="1" id="KW-0732">Signal</keyword>
<feature type="chain" id="PRO_5043420812" evidence="1">
    <location>
        <begin position="19"/>
        <end position="151"/>
    </location>
</feature>
<accession>A0AAW8R2I4</accession>
<keyword evidence="3" id="KW-1185">Reference proteome</keyword>
<dbReference type="AlphaFoldDB" id="A0AAW8R2I4"/>
<dbReference type="EMBL" id="JAVRIE010000006">
    <property type="protein sequence ID" value="MDT0583638.1"/>
    <property type="molecule type" value="Genomic_DNA"/>
</dbReference>
<sequence>MKFFFTLVLSILSLNVVADLDLEDKMRQADHDLFDSFNKCADKNELEKHRSFFAQDIEFYHDNGGVTWDRASMIVNTKNNVCGNFYRKLLPESFQVFPIKSFGAITQGTHIFCSFDTDVCEGKADFTMIWQSLDDKYVVTRALSYGHRINP</sequence>
<organism evidence="2 3">
    <name type="scientific">Brumicola blandensis</name>
    <dbReference type="NCBI Taxonomy" id="3075611"/>
    <lineage>
        <taxon>Bacteria</taxon>
        <taxon>Pseudomonadati</taxon>
        <taxon>Pseudomonadota</taxon>
        <taxon>Gammaproteobacteria</taxon>
        <taxon>Alteromonadales</taxon>
        <taxon>Alteromonadaceae</taxon>
        <taxon>Brumicola</taxon>
    </lineage>
</organism>